<keyword evidence="3 7" id="KW-0999">Mitochondrion inner membrane</keyword>
<comment type="subcellular location">
    <subcellularLocation>
        <location evidence="7">Mitochondrion inner membrane</location>
        <topology evidence="7">Single-pass membrane protein</topology>
    </subcellularLocation>
</comment>
<feature type="compositionally biased region" description="Low complexity" evidence="8">
    <location>
        <begin position="87"/>
        <end position="96"/>
    </location>
</feature>
<dbReference type="OMA" id="HAHRHID"/>
<evidence type="ECO:0000256" key="5">
    <source>
        <dbReference type="ARBA" id="ARBA00023128"/>
    </source>
</evidence>
<sequence>MLHLSKRVLAKTQLSALQNVRHQSQHGAARKSGGGGVAAAVIGGTVIGGFGGMLGYASWSDENRKTIDDNIPGMQYITDAVLGSKAPAAAGKPQPKMLVIPPPTIVQPVPPQVKPAPPQDKPEDQTQSPIMKKKIEREKKKEQEATENVKEKSEASITSPLPSTPEPASSSIKSDLASALAASMKEANSGVTAALDAAEKAAAVVQQQAMAIILSVDSGAIEDSVKASVSAAVIAAEEAFRQAQVKVTELATNIASSKSSGKSDASVIDVAEQSISELAPAVVKVKEVVNNAVNTMLNVELMCNALKEARIKLAAEVRDVLPTLTDIDAEKQIQLLLGHAYNRILNLQKQIADKQKVLDEIRSRGSLSDGPGNISEAVLQSELDKLRHQLQLQHRSDLGRQQEELEAEVRGQLKRQAAAHSEHLSDMLEKQEHEITAAWQLKLYDEINKEKDRHFRDVASIRAKLLGMQAAVTARADADRAAHAARSLWLACQALRNTIRLGKEGASSFDDQLQPLQSHLTAISVSAGSDEFVQTVIGSISKEAVERGVCTEEALRHRFDRVYAVARRVALVPENGGSLLRYLLSYLQSVLLIQASASAASDTELLDQPINVHDLNTFDILDKAKVCLASDDMLGCVRWLNQLTGESRRVAQDWKEEARRTLETRQAADALMAHAAATTATAL</sequence>
<reference evidence="10" key="1">
    <citation type="submission" date="2025-08" db="UniProtKB">
        <authorList>
            <consortium name="RefSeq"/>
        </authorList>
    </citation>
    <scope>IDENTIFICATION</scope>
    <source>
        <tissue evidence="10">Whole organism</tissue>
    </source>
</reference>
<evidence type="ECO:0000313" key="10">
    <source>
        <dbReference type="RefSeq" id="XP_018011743.1"/>
    </source>
</evidence>
<dbReference type="OrthoDB" id="10261039at2759"/>
<dbReference type="AlphaFoldDB" id="A0A8B7NDR7"/>
<dbReference type="PANTHER" id="PTHR15415">
    <property type="entry name" value="MITOFILIN"/>
    <property type="match status" value="1"/>
</dbReference>
<name>A0A8B7NDR7_HYAAZ</name>
<evidence type="ECO:0000256" key="4">
    <source>
        <dbReference type="ARBA" id="ARBA00022989"/>
    </source>
</evidence>
<keyword evidence="5 7" id="KW-0496">Mitochondrion</keyword>
<proteinExistence type="inferred from homology"/>
<feature type="compositionally biased region" description="Pro residues" evidence="8">
    <location>
        <begin position="100"/>
        <end position="119"/>
    </location>
</feature>
<evidence type="ECO:0000256" key="6">
    <source>
        <dbReference type="ARBA" id="ARBA00023136"/>
    </source>
</evidence>
<dbReference type="GO" id="GO:0061617">
    <property type="term" value="C:MICOS complex"/>
    <property type="evidence" value="ECO:0007669"/>
    <property type="project" value="TreeGrafter"/>
</dbReference>
<keyword evidence="6" id="KW-0472">Membrane</keyword>
<evidence type="ECO:0000313" key="9">
    <source>
        <dbReference type="Proteomes" id="UP000694843"/>
    </source>
</evidence>
<gene>
    <name evidence="10" type="primary">LOC108668975</name>
</gene>
<organism evidence="9 10">
    <name type="scientific">Hyalella azteca</name>
    <name type="common">Amphipod</name>
    <dbReference type="NCBI Taxonomy" id="294128"/>
    <lineage>
        <taxon>Eukaryota</taxon>
        <taxon>Metazoa</taxon>
        <taxon>Ecdysozoa</taxon>
        <taxon>Arthropoda</taxon>
        <taxon>Crustacea</taxon>
        <taxon>Multicrustacea</taxon>
        <taxon>Malacostraca</taxon>
        <taxon>Eumalacostraca</taxon>
        <taxon>Peracarida</taxon>
        <taxon>Amphipoda</taxon>
        <taxon>Senticaudata</taxon>
        <taxon>Talitrida</taxon>
        <taxon>Talitroidea</taxon>
        <taxon>Hyalellidae</taxon>
        <taxon>Hyalella</taxon>
    </lineage>
</organism>
<dbReference type="Pfam" id="PF09731">
    <property type="entry name" value="Mitofilin"/>
    <property type="match status" value="1"/>
</dbReference>
<comment type="function">
    <text evidence="7">Component of the MICOS complex, a large protein complex of the mitochondrial inner membrane that plays crucial roles in the maintenance of crista junctions, inner membrane architecture, and formation of contact sites to the outer membrane.</text>
</comment>
<keyword evidence="2 7" id="KW-0812">Transmembrane</keyword>
<protein>
    <recommendedName>
        <fullName evidence="7">MICOS complex subunit MIC60</fullName>
    </recommendedName>
    <alternativeName>
        <fullName evidence="7">Mitofilin</fullName>
    </alternativeName>
</protein>
<keyword evidence="9" id="KW-1185">Reference proteome</keyword>
<comment type="similarity">
    <text evidence="1 7">Belongs to the MICOS complex subunit Mic60 family.</text>
</comment>
<comment type="subunit">
    <text evidence="7">Component of the mitochondrial contact site and cristae organizing system (MICOS) complex.</text>
</comment>
<dbReference type="PANTHER" id="PTHR15415:SF7">
    <property type="entry name" value="MICOS COMPLEX SUBUNIT MIC60"/>
    <property type="match status" value="1"/>
</dbReference>
<dbReference type="GO" id="GO:0042407">
    <property type="term" value="P:cristae formation"/>
    <property type="evidence" value="ECO:0007669"/>
    <property type="project" value="TreeGrafter"/>
</dbReference>
<accession>A0A8B7NDR7</accession>
<evidence type="ECO:0000256" key="2">
    <source>
        <dbReference type="ARBA" id="ARBA00022692"/>
    </source>
</evidence>
<dbReference type="Proteomes" id="UP000694843">
    <property type="component" value="Unplaced"/>
</dbReference>
<keyword evidence="4" id="KW-1133">Transmembrane helix</keyword>
<feature type="region of interest" description="Disordered" evidence="8">
    <location>
        <begin position="87"/>
        <end position="172"/>
    </location>
</feature>
<evidence type="ECO:0000256" key="7">
    <source>
        <dbReference type="RuleBase" id="RU363000"/>
    </source>
</evidence>
<evidence type="ECO:0000256" key="8">
    <source>
        <dbReference type="SAM" id="MobiDB-lite"/>
    </source>
</evidence>
<feature type="compositionally biased region" description="Basic and acidic residues" evidence="8">
    <location>
        <begin position="133"/>
        <end position="154"/>
    </location>
</feature>
<dbReference type="GeneID" id="108668975"/>
<feature type="compositionally biased region" description="Polar residues" evidence="8">
    <location>
        <begin position="155"/>
        <end position="172"/>
    </location>
</feature>
<dbReference type="RefSeq" id="XP_018011743.1">
    <property type="nucleotide sequence ID" value="XM_018156254.2"/>
</dbReference>
<dbReference type="InterPro" id="IPR019133">
    <property type="entry name" value="MIC60"/>
</dbReference>
<evidence type="ECO:0000256" key="3">
    <source>
        <dbReference type="ARBA" id="ARBA00022792"/>
    </source>
</evidence>
<evidence type="ECO:0000256" key="1">
    <source>
        <dbReference type="ARBA" id="ARBA00010877"/>
    </source>
</evidence>
<dbReference type="KEGG" id="hazt:108668975"/>